<protein>
    <submittedName>
        <fullName evidence="2">Uncharacterized protein</fullName>
    </submittedName>
</protein>
<evidence type="ECO:0000313" key="3">
    <source>
        <dbReference type="Proteomes" id="UP000215914"/>
    </source>
</evidence>
<keyword evidence="1" id="KW-0812">Transmembrane</keyword>
<proteinExistence type="predicted"/>
<gene>
    <name evidence="2" type="ORF">HanXRQr2_Chr12g0555731</name>
</gene>
<sequence>MDFFTATEAFSHHHAFLRHHWKWRKAKDGIYFDVGLICFYLSICLIAMA</sequence>
<evidence type="ECO:0000256" key="1">
    <source>
        <dbReference type="SAM" id="Phobius"/>
    </source>
</evidence>
<name>A0A9K3HIT6_HELAN</name>
<evidence type="ECO:0000313" key="2">
    <source>
        <dbReference type="EMBL" id="KAF5779131.1"/>
    </source>
</evidence>
<keyword evidence="1" id="KW-1133">Transmembrane helix</keyword>
<comment type="caution">
    <text evidence="2">The sequence shown here is derived from an EMBL/GenBank/DDBJ whole genome shotgun (WGS) entry which is preliminary data.</text>
</comment>
<dbReference type="Gramene" id="mRNA:HanXRQr2_Chr12g0555731">
    <property type="protein sequence ID" value="CDS:HanXRQr2_Chr12g0555731.1"/>
    <property type="gene ID" value="HanXRQr2_Chr12g0555731"/>
</dbReference>
<reference evidence="2" key="1">
    <citation type="journal article" date="2017" name="Nature">
        <title>The sunflower genome provides insights into oil metabolism, flowering and Asterid evolution.</title>
        <authorList>
            <person name="Badouin H."/>
            <person name="Gouzy J."/>
            <person name="Grassa C.J."/>
            <person name="Murat F."/>
            <person name="Staton S.E."/>
            <person name="Cottret L."/>
            <person name="Lelandais-Briere C."/>
            <person name="Owens G.L."/>
            <person name="Carrere S."/>
            <person name="Mayjonade B."/>
            <person name="Legrand L."/>
            <person name="Gill N."/>
            <person name="Kane N.C."/>
            <person name="Bowers J.E."/>
            <person name="Hubner S."/>
            <person name="Bellec A."/>
            <person name="Berard A."/>
            <person name="Berges H."/>
            <person name="Blanchet N."/>
            <person name="Boniface M.C."/>
            <person name="Brunel D."/>
            <person name="Catrice O."/>
            <person name="Chaidir N."/>
            <person name="Claudel C."/>
            <person name="Donnadieu C."/>
            <person name="Faraut T."/>
            <person name="Fievet G."/>
            <person name="Helmstetter N."/>
            <person name="King M."/>
            <person name="Knapp S.J."/>
            <person name="Lai Z."/>
            <person name="Le Paslier M.C."/>
            <person name="Lippi Y."/>
            <person name="Lorenzon L."/>
            <person name="Mandel J.R."/>
            <person name="Marage G."/>
            <person name="Marchand G."/>
            <person name="Marquand E."/>
            <person name="Bret-Mestries E."/>
            <person name="Morien E."/>
            <person name="Nambeesan S."/>
            <person name="Nguyen T."/>
            <person name="Pegot-Espagnet P."/>
            <person name="Pouilly N."/>
            <person name="Raftis F."/>
            <person name="Sallet E."/>
            <person name="Schiex T."/>
            <person name="Thomas J."/>
            <person name="Vandecasteele C."/>
            <person name="Vares D."/>
            <person name="Vear F."/>
            <person name="Vautrin S."/>
            <person name="Crespi M."/>
            <person name="Mangin B."/>
            <person name="Burke J.M."/>
            <person name="Salse J."/>
            <person name="Munos S."/>
            <person name="Vincourt P."/>
            <person name="Rieseberg L.H."/>
            <person name="Langlade N.B."/>
        </authorList>
    </citation>
    <scope>NUCLEOTIDE SEQUENCE</scope>
    <source>
        <tissue evidence="2">Leaves</tissue>
    </source>
</reference>
<reference evidence="2" key="2">
    <citation type="submission" date="2020-06" db="EMBL/GenBank/DDBJ databases">
        <title>Helianthus annuus Genome sequencing and assembly Release 2.</title>
        <authorList>
            <person name="Gouzy J."/>
            <person name="Langlade N."/>
            <person name="Munos S."/>
        </authorList>
    </citation>
    <scope>NUCLEOTIDE SEQUENCE</scope>
    <source>
        <tissue evidence="2">Leaves</tissue>
    </source>
</reference>
<keyword evidence="1" id="KW-0472">Membrane</keyword>
<feature type="transmembrane region" description="Helical" evidence="1">
    <location>
        <begin position="30"/>
        <end position="48"/>
    </location>
</feature>
<dbReference type="Proteomes" id="UP000215914">
    <property type="component" value="Unassembled WGS sequence"/>
</dbReference>
<organism evidence="2 3">
    <name type="scientific">Helianthus annuus</name>
    <name type="common">Common sunflower</name>
    <dbReference type="NCBI Taxonomy" id="4232"/>
    <lineage>
        <taxon>Eukaryota</taxon>
        <taxon>Viridiplantae</taxon>
        <taxon>Streptophyta</taxon>
        <taxon>Embryophyta</taxon>
        <taxon>Tracheophyta</taxon>
        <taxon>Spermatophyta</taxon>
        <taxon>Magnoliopsida</taxon>
        <taxon>eudicotyledons</taxon>
        <taxon>Gunneridae</taxon>
        <taxon>Pentapetalae</taxon>
        <taxon>asterids</taxon>
        <taxon>campanulids</taxon>
        <taxon>Asterales</taxon>
        <taxon>Asteraceae</taxon>
        <taxon>Asteroideae</taxon>
        <taxon>Heliantheae alliance</taxon>
        <taxon>Heliantheae</taxon>
        <taxon>Helianthus</taxon>
    </lineage>
</organism>
<accession>A0A9K3HIT6</accession>
<dbReference type="EMBL" id="MNCJ02000327">
    <property type="protein sequence ID" value="KAF5779131.1"/>
    <property type="molecule type" value="Genomic_DNA"/>
</dbReference>
<dbReference type="AlphaFoldDB" id="A0A9K3HIT6"/>
<keyword evidence="3" id="KW-1185">Reference proteome</keyword>